<dbReference type="InterPro" id="IPR011712">
    <property type="entry name" value="Sig_transdc_His_kin_sub3_dim/P"/>
</dbReference>
<evidence type="ECO:0000256" key="4">
    <source>
        <dbReference type="ARBA" id="ARBA00022679"/>
    </source>
</evidence>
<dbReference type="PANTHER" id="PTHR24421">
    <property type="entry name" value="NITRATE/NITRITE SENSOR PROTEIN NARX-RELATED"/>
    <property type="match status" value="1"/>
</dbReference>
<evidence type="ECO:0000313" key="11">
    <source>
        <dbReference type="EMBL" id="MFD1223040.1"/>
    </source>
</evidence>
<keyword evidence="9" id="KW-0472">Membrane</keyword>
<gene>
    <name evidence="11" type="ORF">ACFQ4B_23250</name>
</gene>
<evidence type="ECO:0000256" key="9">
    <source>
        <dbReference type="SAM" id="Phobius"/>
    </source>
</evidence>
<evidence type="ECO:0000256" key="2">
    <source>
        <dbReference type="ARBA" id="ARBA00012438"/>
    </source>
</evidence>
<keyword evidence="5" id="KW-0547">Nucleotide-binding</keyword>
<dbReference type="InterPro" id="IPR003594">
    <property type="entry name" value="HATPase_dom"/>
</dbReference>
<feature type="transmembrane region" description="Helical" evidence="9">
    <location>
        <begin position="33"/>
        <end position="50"/>
    </location>
</feature>
<dbReference type="EC" id="2.7.13.3" evidence="2"/>
<feature type="transmembrane region" description="Helical" evidence="9">
    <location>
        <begin position="126"/>
        <end position="142"/>
    </location>
</feature>
<keyword evidence="3" id="KW-0597">Phosphoprotein</keyword>
<organism evidence="11 12">
    <name type="scientific">Paenibacillus vulneris</name>
    <dbReference type="NCBI Taxonomy" id="1133364"/>
    <lineage>
        <taxon>Bacteria</taxon>
        <taxon>Bacillati</taxon>
        <taxon>Bacillota</taxon>
        <taxon>Bacilli</taxon>
        <taxon>Bacillales</taxon>
        <taxon>Paenibacillaceae</taxon>
        <taxon>Paenibacillus</taxon>
    </lineage>
</organism>
<evidence type="ECO:0000256" key="8">
    <source>
        <dbReference type="ARBA" id="ARBA00023012"/>
    </source>
</evidence>
<feature type="domain" description="Histidine kinase/HSP90-like ATPase" evidence="10">
    <location>
        <begin position="287"/>
        <end position="379"/>
    </location>
</feature>
<evidence type="ECO:0000256" key="5">
    <source>
        <dbReference type="ARBA" id="ARBA00022741"/>
    </source>
</evidence>
<feature type="transmembrane region" description="Helical" evidence="9">
    <location>
        <begin position="59"/>
        <end position="76"/>
    </location>
</feature>
<dbReference type="GO" id="GO:0016301">
    <property type="term" value="F:kinase activity"/>
    <property type="evidence" value="ECO:0007669"/>
    <property type="project" value="UniProtKB-KW"/>
</dbReference>
<evidence type="ECO:0000313" key="12">
    <source>
        <dbReference type="Proteomes" id="UP001597180"/>
    </source>
</evidence>
<dbReference type="Proteomes" id="UP001597180">
    <property type="component" value="Unassembled WGS sequence"/>
</dbReference>
<keyword evidence="8" id="KW-0902">Two-component regulatory system</keyword>
<keyword evidence="6 11" id="KW-0418">Kinase</keyword>
<dbReference type="SUPFAM" id="SSF55874">
    <property type="entry name" value="ATPase domain of HSP90 chaperone/DNA topoisomerase II/histidine kinase"/>
    <property type="match status" value="1"/>
</dbReference>
<keyword evidence="12" id="KW-1185">Reference proteome</keyword>
<dbReference type="Pfam" id="PF02518">
    <property type="entry name" value="HATPase_c"/>
    <property type="match status" value="1"/>
</dbReference>
<proteinExistence type="predicted"/>
<dbReference type="RefSeq" id="WP_345589031.1">
    <property type="nucleotide sequence ID" value="NZ_BAABJG010000015.1"/>
</dbReference>
<dbReference type="CDD" id="cd16917">
    <property type="entry name" value="HATPase_UhpB-NarQ-NarX-like"/>
    <property type="match status" value="1"/>
</dbReference>
<dbReference type="Gene3D" id="1.20.5.1930">
    <property type="match status" value="1"/>
</dbReference>
<dbReference type="PANTHER" id="PTHR24421:SF10">
    <property type="entry name" value="NITRATE_NITRITE SENSOR PROTEIN NARQ"/>
    <property type="match status" value="1"/>
</dbReference>
<dbReference type="InterPro" id="IPR036890">
    <property type="entry name" value="HATPase_C_sf"/>
</dbReference>
<dbReference type="Gene3D" id="3.30.565.10">
    <property type="entry name" value="Histidine kinase-like ATPase, C-terminal domain"/>
    <property type="match status" value="1"/>
</dbReference>
<accession>A0ABW3UQJ4</accession>
<name>A0ABW3UQJ4_9BACL</name>
<comment type="catalytic activity">
    <reaction evidence="1">
        <text>ATP + protein L-histidine = ADP + protein N-phospho-L-histidine.</text>
        <dbReference type="EC" id="2.7.13.3"/>
    </reaction>
</comment>
<protein>
    <recommendedName>
        <fullName evidence="2">histidine kinase</fullName>
        <ecNumber evidence="2">2.7.13.3</ecNumber>
    </recommendedName>
</protein>
<feature type="transmembrane region" description="Helical" evidence="9">
    <location>
        <begin position="82"/>
        <end position="99"/>
    </location>
</feature>
<dbReference type="EMBL" id="JBHTLU010000031">
    <property type="protein sequence ID" value="MFD1223040.1"/>
    <property type="molecule type" value="Genomic_DNA"/>
</dbReference>
<keyword evidence="7" id="KW-0067">ATP-binding</keyword>
<keyword evidence="9" id="KW-1133">Transmembrane helix</keyword>
<reference evidence="12" key="1">
    <citation type="journal article" date="2019" name="Int. J. Syst. Evol. Microbiol.">
        <title>The Global Catalogue of Microorganisms (GCM) 10K type strain sequencing project: providing services to taxonomists for standard genome sequencing and annotation.</title>
        <authorList>
            <consortium name="The Broad Institute Genomics Platform"/>
            <consortium name="The Broad Institute Genome Sequencing Center for Infectious Disease"/>
            <person name="Wu L."/>
            <person name="Ma J."/>
        </authorList>
    </citation>
    <scope>NUCLEOTIDE SEQUENCE [LARGE SCALE GENOMIC DNA]</scope>
    <source>
        <strain evidence="12">CCUG 53270</strain>
    </source>
</reference>
<evidence type="ECO:0000259" key="10">
    <source>
        <dbReference type="SMART" id="SM00387"/>
    </source>
</evidence>
<sequence>MKYYLYGRPVTDSAFLFFLMQFNHFFQGPPLKIALNVVLWVTYTCMLFLPKKLWTRTRLMLAACLLLLEAAVGVFGFQEMNLIYIIAIILFVGAIRLSFIKLQTPAILAICVTAAFYVKFGSGDIFNIISFLFFATALYFSIRSRRQRNEMYELNKKHLEELQSAYDQLHQASATTMQYAVLEERTRIARDIHDAVGHSLTSLIVQIQALRYMVKADPERAAHSLDGMLAVARQGLQDIRTSVHALADNRSIPGVTGLKSLLARMEATASIAYTFHTDLQDGEVEAEAYETFFRVLQEAITNIIRHSQATQVEVWLFRRTDKLVMTIRDNGVVTAINDIKEGYGIKVMKTRLEELGGSLLLTSLVPSGLELTASIPYRDRSSGEMEEED</sequence>
<dbReference type="InterPro" id="IPR050482">
    <property type="entry name" value="Sensor_HK_TwoCompSys"/>
</dbReference>
<comment type="caution">
    <text evidence="11">The sequence shown here is derived from an EMBL/GenBank/DDBJ whole genome shotgun (WGS) entry which is preliminary data.</text>
</comment>
<dbReference type="Pfam" id="PF07730">
    <property type="entry name" value="HisKA_3"/>
    <property type="match status" value="1"/>
</dbReference>
<dbReference type="SMART" id="SM00387">
    <property type="entry name" value="HATPase_c"/>
    <property type="match status" value="1"/>
</dbReference>
<evidence type="ECO:0000256" key="7">
    <source>
        <dbReference type="ARBA" id="ARBA00022840"/>
    </source>
</evidence>
<evidence type="ECO:0000256" key="6">
    <source>
        <dbReference type="ARBA" id="ARBA00022777"/>
    </source>
</evidence>
<evidence type="ECO:0000256" key="3">
    <source>
        <dbReference type="ARBA" id="ARBA00022553"/>
    </source>
</evidence>
<evidence type="ECO:0000256" key="1">
    <source>
        <dbReference type="ARBA" id="ARBA00000085"/>
    </source>
</evidence>
<keyword evidence="9" id="KW-0812">Transmembrane</keyword>
<keyword evidence="4" id="KW-0808">Transferase</keyword>